<evidence type="ECO:0000259" key="9">
    <source>
        <dbReference type="PROSITE" id="PS50893"/>
    </source>
</evidence>
<dbReference type="InterPro" id="IPR003593">
    <property type="entry name" value="AAA+_ATPase"/>
</dbReference>
<dbReference type="GO" id="GO:0005886">
    <property type="term" value="C:plasma membrane"/>
    <property type="evidence" value="ECO:0007669"/>
    <property type="project" value="UniProtKB-SubCell"/>
</dbReference>
<organism evidence="11 12">
    <name type="scientific">Corallococcus exercitus</name>
    <dbReference type="NCBI Taxonomy" id="2316736"/>
    <lineage>
        <taxon>Bacteria</taxon>
        <taxon>Pseudomonadati</taxon>
        <taxon>Myxococcota</taxon>
        <taxon>Myxococcia</taxon>
        <taxon>Myxococcales</taxon>
        <taxon>Cystobacterineae</taxon>
        <taxon>Myxococcaceae</taxon>
        <taxon>Corallococcus</taxon>
    </lineage>
</organism>
<dbReference type="PROSITE" id="PS00211">
    <property type="entry name" value="ABC_TRANSPORTER_1"/>
    <property type="match status" value="1"/>
</dbReference>
<dbReference type="RefSeq" id="WP_171415228.1">
    <property type="nucleotide sequence ID" value="NZ_JABFJW010000113.1"/>
</dbReference>
<accession>A0A7Y4JUR2</accession>
<dbReference type="NCBIfam" id="TIGR01194">
    <property type="entry name" value="cyc_pep_trnsptr"/>
    <property type="match status" value="1"/>
</dbReference>
<dbReference type="GO" id="GO:1904680">
    <property type="term" value="F:peptide transmembrane transporter activity"/>
    <property type="evidence" value="ECO:0007669"/>
    <property type="project" value="InterPro"/>
</dbReference>
<comment type="caution">
    <text evidence="11">The sequence shown here is derived from an EMBL/GenBank/DDBJ whole genome shotgun (WGS) entry which is preliminary data.</text>
</comment>
<dbReference type="InterPro" id="IPR017871">
    <property type="entry name" value="ABC_transporter-like_CS"/>
</dbReference>
<dbReference type="PROSITE" id="PS50929">
    <property type="entry name" value="ABC_TM1F"/>
    <property type="match status" value="1"/>
</dbReference>
<feature type="transmembrane region" description="Helical" evidence="8">
    <location>
        <begin position="51"/>
        <end position="68"/>
    </location>
</feature>
<dbReference type="AlphaFoldDB" id="A0A7Y4JUR2"/>
<dbReference type="Pfam" id="PF00664">
    <property type="entry name" value="ABC_membrane"/>
    <property type="match status" value="1"/>
</dbReference>
<name>A0A7Y4JUR2_9BACT</name>
<dbReference type="PANTHER" id="PTHR24221">
    <property type="entry name" value="ATP-BINDING CASSETTE SUB-FAMILY B"/>
    <property type="match status" value="1"/>
</dbReference>
<dbReference type="PROSITE" id="PS50893">
    <property type="entry name" value="ABC_TRANSPORTER_2"/>
    <property type="match status" value="1"/>
</dbReference>
<sequence length="554" mass="61639">MKLIAFLLSRSRGLLLLATFVGIVSGASSSALVSVINTALSQGTFRTGKTFATFSGILLLCVLSRLASQYMLNHLNQGVLLELRMRLSRRILTSTLRQLEEKGMHRLQTLLSDDIPAVSNSLSLLPTIAISAATLLGCLAYLASLSPTICLFMLGFILLGGLIYRLPVRLSLKYFQQSRAQSDVLNKAFRSLMEGIKELKLHAPRRAAFLAQGVEAPAQELGRLMRVSSNILSTNASWTTFLFFAFLGLLLFSVTRVTDVSAATLTSCTLIILYLQQPLDILLGSLNILGRGNIALERLQQLDPQGWNAKEDDSPPYAGPPPRFERLEFRGVTHSYFRENDDTRFVLGPLDLSFQRGELVFLVGGNGSGKTTFGKLLTGLYAPDAGEVWLNGERVTDANREQYRQLFTAVFSDFHLFDNLFGMDPSGRGDRVREYLSRLQLGHKVRISEEGILSTTSLSQGQRKRLALLTAYLEERPFYLFDEWAADQDPAFKEIFYNQLLPDLKAQGKTVLVISHDNRFFHVADRLLVLESGRLVDSSPSIGHELPERQRPAS</sequence>
<keyword evidence="5" id="KW-0067">ATP-binding</keyword>
<dbReference type="InterPro" id="IPR005898">
    <property type="entry name" value="Cyc_pep_transpt_SyrD/YojI"/>
</dbReference>
<keyword evidence="3 8" id="KW-0812">Transmembrane</keyword>
<proteinExistence type="predicted"/>
<keyword evidence="4" id="KW-0547">Nucleotide-binding</keyword>
<keyword evidence="6 8" id="KW-1133">Transmembrane helix</keyword>
<dbReference type="InterPro" id="IPR036640">
    <property type="entry name" value="ABC1_TM_sf"/>
</dbReference>
<dbReference type="InterPro" id="IPR027417">
    <property type="entry name" value="P-loop_NTPase"/>
</dbReference>
<dbReference type="InterPro" id="IPR011527">
    <property type="entry name" value="ABC1_TM_dom"/>
</dbReference>
<keyword evidence="7 8" id="KW-0472">Membrane</keyword>
<evidence type="ECO:0000256" key="8">
    <source>
        <dbReference type="SAM" id="Phobius"/>
    </source>
</evidence>
<evidence type="ECO:0000256" key="3">
    <source>
        <dbReference type="ARBA" id="ARBA00022692"/>
    </source>
</evidence>
<feature type="domain" description="ABC transporter" evidence="9">
    <location>
        <begin position="327"/>
        <end position="554"/>
    </location>
</feature>
<dbReference type="GO" id="GO:0034040">
    <property type="term" value="F:ATPase-coupled lipid transmembrane transporter activity"/>
    <property type="evidence" value="ECO:0007669"/>
    <property type="project" value="TreeGrafter"/>
</dbReference>
<evidence type="ECO:0000313" key="11">
    <source>
        <dbReference type="EMBL" id="NOK10582.1"/>
    </source>
</evidence>
<dbReference type="GO" id="GO:0005524">
    <property type="term" value="F:ATP binding"/>
    <property type="evidence" value="ECO:0007669"/>
    <property type="project" value="UniProtKB-KW"/>
</dbReference>
<dbReference type="GO" id="GO:0016887">
    <property type="term" value="F:ATP hydrolysis activity"/>
    <property type="evidence" value="ECO:0007669"/>
    <property type="project" value="InterPro"/>
</dbReference>
<dbReference type="InterPro" id="IPR039421">
    <property type="entry name" value="Type_1_exporter"/>
</dbReference>
<dbReference type="Proteomes" id="UP000528460">
    <property type="component" value="Unassembled WGS sequence"/>
</dbReference>
<feature type="transmembrane region" description="Helical" evidence="8">
    <location>
        <begin position="122"/>
        <end position="143"/>
    </location>
</feature>
<dbReference type="PANTHER" id="PTHR24221:SF654">
    <property type="entry name" value="ATP-BINDING CASSETTE SUB-FAMILY B MEMBER 6"/>
    <property type="match status" value="1"/>
</dbReference>
<dbReference type="Gene3D" id="1.20.1560.10">
    <property type="entry name" value="ABC transporter type 1, transmembrane domain"/>
    <property type="match status" value="1"/>
</dbReference>
<dbReference type="InterPro" id="IPR003439">
    <property type="entry name" value="ABC_transporter-like_ATP-bd"/>
</dbReference>
<gene>
    <name evidence="11" type="ORF">HNS30_16215</name>
</gene>
<feature type="transmembrane region" description="Helical" evidence="8">
    <location>
        <begin position="231"/>
        <end position="254"/>
    </location>
</feature>
<feature type="domain" description="ABC transmembrane type-1" evidence="10">
    <location>
        <begin position="13"/>
        <end position="291"/>
    </location>
</feature>
<evidence type="ECO:0000259" key="10">
    <source>
        <dbReference type="PROSITE" id="PS50929"/>
    </source>
</evidence>
<evidence type="ECO:0000256" key="6">
    <source>
        <dbReference type="ARBA" id="ARBA00022989"/>
    </source>
</evidence>
<dbReference type="SUPFAM" id="SSF52540">
    <property type="entry name" value="P-loop containing nucleoside triphosphate hydrolases"/>
    <property type="match status" value="1"/>
</dbReference>
<comment type="subcellular location">
    <subcellularLocation>
        <location evidence="1">Cell membrane</location>
        <topology evidence="1">Multi-pass membrane protein</topology>
    </subcellularLocation>
</comment>
<dbReference type="CDD" id="cd03225">
    <property type="entry name" value="ABC_cobalt_CbiO_domain1"/>
    <property type="match status" value="1"/>
</dbReference>
<feature type="transmembrane region" description="Helical" evidence="8">
    <location>
        <begin position="149"/>
        <end position="168"/>
    </location>
</feature>
<evidence type="ECO:0000256" key="2">
    <source>
        <dbReference type="ARBA" id="ARBA00022448"/>
    </source>
</evidence>
<keyword evidence="2" id="KW-0813">Transport</keyword>
<dbReference type="EMBL" id="JABFJW010000113">
    <property type="protein sequence ID" value="NOK10582.1"/>
    <property type="molecule type" value="Genomic_DNA"/>
</dbReference>
<dbReference type="SMART" id="SM00382">
    <property type="entry name" value="AAA"/>
    <property type="match status" value="1"/>
</dbReference>
<dbReference type="Gene3D" id="3.40.50.300">
    <property type="entry name" value="P-loop containing nucleotide triphosphate hydrolases"/>
    <property type="match status" value="1"/>
</dbReference>
<protein>
    <submittedName>
        <fullName evidence="11">Cyclic peptide export ABC transporter</fullName>
    </submittedName>
</protein>
<evidence type="ECO:0000256" key="5">
    <source>
        <dbReference type="ARBA" id="ARBA00022840"/>
    </source>
</evidence>
<evidence type="ECO:0000313" key="12">
    <source>
        <dbReference type="Proteomes" id="UP000528460"/>
    </source>
</evidence>
<dbReference type="Pfam" id="PF00005">
    <property type="entry name" value="ABC_tran"/>
    <property type="match status" value="1"/>
</dbReference>
<dbReference type="GO" id="GO:0140359">
    <property type="term" value="F:ABC-type transporter activity"/>
    <property type="evidence" value="ECO:0007669"/>
    <property type="project" value="InterPro"/>
</dbReference>
<evidence type="ECO:0000256" key="7">
    <source>
        <dbReference type="ARBA" id="ARBA00023136"/>
    </source>
</evidence>
<evidence type="ECO:0000256" key="1">
    <source>
        <dbReference type="ARBA" id="ARBA00004651"/>
    </source>
</evidence>
<reference evidence="11 12" key="1">
    <citation type="submission" date="2020-05" db="EMBL/GenBank/DDBJ databases">
        <authorList>
            <person name="Whitworth D."/>
        </authorList>
    </citation>
    <scope>NUCLEOTIDE SEQUENCE [LARGE SCALE GENOMIC DNA]</scope>
    <source>
        <strain evidence="11 12">CA046A</strain>
    </source>
</reference>
<dbReference type="SUPFAM" id="SSF90123">
    <property type="entry name" value="ABC transporter transmembrane region"/>
    <property type="match status" value="1"/>
</dbReference>
<dbReference type="GO" id="GO:0015833">
    <property type="term" value="P:peptide transport"/>
    <property type="evidence" value="ECO:0007669"/>
    <property type="project" value="InterPro"/>
</dbReference>
<dbReference type="InterPro" id="IPR015856">
    <property type="entry name" value="ABC_transpr_CbiO/EcfA_su"/>
</dbReference>
<evidence type="ECO:0000256" key="4">
    <source>
        <dbReference type="ARBA" id="ARBA00022741"/>
    </source>
</evidence>